<proteinExistence type="predicted"/>
<comment type="caution">
    <text evidence="1">The sequence shown here is derived from an EMBL/GenBank/DDBJ whole genome shotgun (WGS) entry which is preliminary data.</text>
</comment>
<evidence type="ECO:0000313" key="2">
    <source>
        <dbReference type="Proteomes" id="UP000582643"/>
    </source>
</evidence>
<organism evidence="1 2">
    <name type="scientific">Streptomyces nymphaeiformis</name>
    <dbReference type="NCBI Taxonomy" id="2663842"/>
    <lineage>
        <taxon>Bacteria</taxon>
        <taxon>Bacillati</taxon>
        <taxon>Actinomycetota</taxon>
        <taxon>Actinomycetes</taxon>
        <taxon>Kitasatosporales</taxon>
        <taxon>Streptomycetaceae</taxon>
        <taxon>Streptomyces</taxon>
    </lineage>
</organism>
<dbReference type="AlphaFoldDB" id="A0A7W7U8D2"/>
<reference evidence="1 2" key="1">
    <citation type="submission" date="2020-08" db="EMBL/GenBank/DDBJ databases">
        <title>Genomic Encyclopedia of Type Strains, Phase III (KMG-III): the genomes of soil and plant-associated and newly described type strains.</title>
        <authorList>
            <person name="Whitman W."/>
        </authorList>
    </citation>
    <scope>NUCLEOTIDE SEQUENCE [LARGE SCALE GENOMIC DNA]</scope>
    <source>
        <strain evidence="1 2">SFB5A</strain>
    </source>
</reference>
<dbReference type="Proteomes" id="UP000582643">
    <property type="component" value="Unassembled WGS sequence"/>
</dbReference>
<name>A0A7W7U8D2_9ACTN</name>
<keyword evidence="2" id="KW-1185">Reference proteome</keyword>
<gene>
    <name evidence="1" type="ORF">GGE06_007919</name>
</gene>
<dbReference type="EMBL" id="JACHJY010000015">
    <property type="protein sequence ID" value="MBB4986947.1"/>
    <property type="molecule type" value="Genomic_DNA"/>
</dbReference>
<evidence type="ECO:0000313" key="1">
    <source>
        <dbReference type="EMBL" id="MBB4986947.1"/>
    </source>
</evidence>
<accession>A0A7W7U8D2</accession>
<protein>
    <submittedName>
        <fullName evidence="1">Uncharacterized protein</fullName>
    </submittedName>
</protein>
<sequence length="38" mass="4102">MWQQLIERVVGLDEAAVLLPGLDRASPAGMTMIDPLHG</sequence>